<evidence type="ECO:0000256" key="4">
    <source>
        <dbReference type="ARBA" id="ARBA00022597"/>
    </source>
</evidence>
<keyword evidence="7 11" id="KW-0067">ATP-binding</keyword>
<dbReference type="AlphaFoldDB" id="A0A6B2JH39"/>
<comment type="caution">
    <text evidence="11">The sequence shown here is derived from an EMBL/GenBank/DDBJ whole genome shotgun (WGS) entry which is preliminary data.</text>
</comment>
<dbReference type="InterPro" id="IPR027417">
    <property type="entry name" value="P-loop_NTPase"/>
</dbReference>
<dbReference type="FunFam" id="3.40.50.300:FF:000127">
    <property type="entry name" value="Ribose import ATP-binding protein RbsA"/>
    <property type="match status" value="1"/>
</dbReference>
<keyword evidence="4" id="KW-0762">Sugar transport</keyword>
<dbReference type="PROSITE" id="PS50893">
    <property type="entry name" value="ABC_TRANSPORTER_2"/>
    <property type="match status" value="2"/>
</dbReference>
<accession>A0A6B2JH39</accession>
<keyword evidence="12" id="KW-1185">Reference proteome</keyword>
<dbReference type="PANTHER" id="PTHR43790">
    <property type="entry name" value="CARBOHYDRATE TRANSPORT ATP-BINDING PROTEIN MG119-RELATED"/>
    <property type="match status" value="1"/>
</dbReference>
<feature type="domain" description="ABC transporter" evidence="10">
    <location>
        <begin position="257"/>
        <end position="499"/>
    </location>
</feature>
<dbReference type="InterPro" id="IPR017871">
    <property type="entry name" value="ABC_transporter-like_CS"/>
</dbReference>
<evidence type="ECO:0000256" key="6">
    <source>
        <dbReference type="ARBA" id="ARBA00022741"/>
    </source>
</evidence>
<sequence>MQWELETIGVTKRFGPVTANEGVDLRVKKGEVHAVMGENGAGKSTLMSMLYGLLQPDDGEILIAGRQVHFTSALDAIGHGLGMVHQAFQLFEELTVWENIVMGAEPARRGFLDRRRAIASVAGLAERYDLKVDVTQRVRDLSVGIRQRVEILKALYRDAQILILDEPTAVLTPQERDGLFAVIRALRDDGRTILFVTHKLHEVMEITDSVTVLRQGRVTERMATKESTPEAIITAMTGRSVSLDVAKGPATPGEIVLQVAGLTVGQGPKPAVADVSITVRAGEIVGIAGVAGNGQSELIEAIAGLRPGSGRVTLKGRDIASLRVAERREAGLAYIPEDRAATGTAAGATAAETLLMGRQGDAALSRGGLLNLPAISERARRLIAQNDIRISSERAKVGTLSGGNLQKVVIARELDHEAPLLIAEQPTRGVDVGAIEAIHARIVAERDAGRAVLLVSAEMSEVLGLSDRILVMYEGRILAELPASEATEAQLGLLMAGRTGEAA</sequence>
<dbReference type="GO" id="GO:0005886">
    <property type="term" value="C:plasma membrane"/>
    <property type="evidence" value="ECO:0007669"/>
    <property type="project" value="UniProtKB-SubCell"/>
</dbReference>
<dbReference type="GO" id="GO:0016887">
    <property type="term" value="F:ATP hydrolysis activity"/>
    <property type="evidence" value="ECO:0007669"/>
    <property type="project" value="InterPro"/>
</dbReference>
<comment type="subcellular location">
    <subcellularLocation>
        <location evidence="1">Cell membrane</location>
        <topology evidence="1">Peripheral membrane protein</topology>
    </subcellularLocation>
</comment>
<dbReference type="RefSeq" id="WP_163890917.1">
    <property type="nucleotide sequence ID" value="NZ_JAAFYS010000001.1"/>
</dbReference>
<gene>
    <name evidence="11" type="ORF">GZA08_06020</name>
</gene>
<evidence type="ECO:0000313" key="12">
    <source>
        <dbReference type="Proteomes" id="UP000474757"/>
    </source>
</evidence>
<dbReference type="SMART" id="SM00382">
    <property type="entry name" value="AAA"/>
    <property type="match status" value="2"/>
</dbReference>
<dbReference type="InterPro" id="IPR003439">
    <property type="entry name" value="ABC_transporter-like_ATP-bd"/>
</dbReference>
<protein>
    <submittedName>
        <fullName evidence="11">ABC transporter ATP-binding protein</fullName>
    </submittedName>
</protein>
<evidence type="ECO:0000256" key="9">
    <source>
        <dbReference type="ARBA" id="ARBA00023136"/>
    </source>
</evidence>
<proteinExistence type="predicted"/>
<keyword evidence="3" id="KW-1003">Cell membrane</keyword>
<keyword evidence="6" id="KW-0547">Nucleotide-binding</keyword>
<evidence type="ECO:0000259" key="10">
    <source>
        <dbReference type="PROSITE" id="PS50893"/>
    </source>
</evidence>
<evidence type="ECO:0000256" key="2">
    <source>
        <dbReference type="ARBA" id="ARBA00022448"/>
    </source>
</evidence>
<evidence type="ECO:0000256" key="8">
    <source>
        <dbReference type="ARBA" id="ARBA00022967"/>
    </source>
</evidence>
<dbReference type="EMBL" id="JAAGAB010000001">
    <property type="protein sequence ID" value="NDV00523.1"/>
    <property type="molecule type" value="Genomic_DNA"/>
</dbReference>
<evidence type="ECO:0000256" key="3">
    <source>
        <dbReference type="ARBA" id="ARBA00022475"/>
    </source>
</evidence>
<dbReference type="PROSITE" id="PS00211">
    <property type="entry name" value="ABC_TRANSPORTER_1"/>
    <property type="match status" value="1"/>
</dbReference>
<keyword evidence="8" id="KW-1278">Translocase</keyword>
<keyword evidence="2" id="KW-0813">Transport</keyword>
<dbReference type="CDD" id="cd03215">
    <property type="entry name" value="ABC_Carb_Monos_II"/>
    <property type="match status" value="1"/>
</dbReference>
<dbReference type="GO" id="GO:0005524">
    <property type="term" value="F:ATP binding"/>
    <property type="evidence" value="ECO:0007669"/>
    <property type="project" value="UniProtKB-KW"/>
</dbReference>
<dbReference type="Proteomes" id="UP000474757">
    <property type="component" value="Unassembled WGS sequence"/>
</dbReference>
<dbReference type="Gene3D" id="3.40.50.300">
    <property type="entry name" value="P-loop containing nucleotide triphosphate hydrolases"/>
    <property type="match status" value="2"/>
</dbReference>
<dbReference type="InterPro" id="IPR003593">
    <property type="entry name" value="AAA+_ATPase"/>
</dbReference>
<keyword evidence="5" id="KW-0677">Repeat</keyword>
<evidence type="ECO:0000256" key="1">
    <source>
        <dbReference type="ARBA" id="ARBA00004202"/>
    </source>
</evidence>
<dbReference type="SUPFAM" id="SSF52540">
    <property type="entry name" value="P-loop containing nucleoside triphosphate hydrolases"/>
    <property type="match status" value="2"/>
</dbReference>
<dbReference type="PANTHER" id="PTHR43790:SF4">
    <property type="entry name" value="GUANOSINE IMPORT ATP-BINDING PROTEIN NUPO"/>
    <property type="match status" value="1"/>
</dbReference>
<dbReference type="Pfam" id="PF00005">
    <property type="entry name" value="ABC_tran"/>
    <property type="match status" value="2"/>
</dbReference>
<reference evidence="11 12" key="1">
    <citation type="submission" date="2020-02" db="EMBL/GenBank/DDBJ databases">
        <title>Pseudoroseicyclus tamarix, sp. nov., isolated from offshore sediment of a Tamarix chinensis forest.</title>
        <authorList>
            <person name="Gai Y."/>
        </authorList>
    </citation>
    <scope>NUCLEOTIDE SEQUENCE [LARGE SCALE GENOMIC DNA]</scope>
    <source>
        <strain evidence="11 12">CLL3-39</strain>
    </source>
</reference>
<dbReference type="CDD" id="cd03216">
    <property type="entry name" value="ABC_Carb_Monos_I"/>
    <property type="match status" value="1"/>
</dbReference>
<name>A0A6B2JH39_9RHOB</name>
<dbReference type="InterPro" id="IPR050107">
    <property type="entry name" value="ABC_carbohydrate_import_ATPase"/>
</dbReference>
<organism evidence="11 12">
    <name type="scientific">Pseudoroseicyclus tamaricis</name>
    <dbReference type="NCBI Taxonomy" id="2705421"/>
    <lineage>
        <taxon>Bacteria</taxon>
        <taxon>Pseudomonadati</taxon>
        <taxon>Pseudomonadota</taxon>
        <taxon>Alphaproteobacteria</taxon>
        <taxon>Rhodobacterales</taxon>
        <taxon>Paracoccaceae</taxon>
        <taxon>Pseudoroseicyclus</taxon>
    </lineage>
</organism>
<evidence type="ECO:0000256" key="5">
    <source>
        <dbReference type="ARBA" id="ARBA00022737"/>
    </source>
</evidence>
<evidence type="ECO:0000256" key="7">
    <source>
        <dbReference type="ARBA" id="ARBA00022840"/>
    </source>
</evidence>
<feature type="domain" description="ABC transporter" evidence="10">
    <location>
        <begin position="5"/>
        <end position="240"/>
    </location>
</feature>
<keyword evidence="9" id="KW-0472">Membrane</keyword>
<evidence type="ECO:0000313" key="11">
    <source>
        <dbReference type="EMBL" id="NDV00523.1"/>
    </source>
</evidence>